<dbReference type="InterPro" id="IPR043504">
    <property type="entry name" value="Peptidase_S1_PA_chymotrypsin"/>
</dbReference>
<dbReference type="InterPro" id="IPR016187">
    <property type="entry name" value="CTDL_fold"/>
</dbReference>
<dbReference type="PANTHER" id="PTHR23150">
    <property type="entry name" value="SULFATASE MODIFYING FACTOR 1, 2"/>
    <property type="match status" value="1"/>
</dbReference>
<dbReference type="Pfam" id="PF03781">
    <property type="entry name" value="FGE-sulfatase"/>
    <property type="match status" value="1"/>
</dbReference>
<dbReference type="AlphaFoldDB" id="A0AA86T8J2"/>
<dbReference type="SUPFAM" id="SSF50494">
    <property type="entry name" value="Trypsin-like serine proteases"/>
    <property type="match status" value="1"/>
</dbReference>
<dbReference type="PANTHER" id="PTHR23150:SF19">
    <property type="entry name" value="FORMYLGLYCINE-GENERATING ENZYME"/>
    <property type="match status" value="1"/>
</dbReference>
<dbReference type="Gene3D" id="3.90.1580.10">
    <property type="entry name" value="paralog of FGE (formylglycine-generating enzyme)"/>
    <property type="match status" value="1"/>
</dbReference>
<sequence length="413" mass="44785">MTAFLNILRAILVLVLFTTILWAQDIEEIKSGVVRITARVEGQQPKVGSGFIVRLGKDAAYIVTAAHVIEGDPNPQVTFFLQSQQSFTARVIGVESQNPKGLAALLVSGPLPDGLISLALDQTREIQGGEPITLIGFPRTLAPWAVSTGNLNGLKGPELSLQALIEEGHSGSPVLLGGKVVGVVTDARDRMGYAVPAAILEVALRGWRITPEGTAMREITGKDGAPMVLIRGGRLPTKIVAVYGGGEVEEVDAPPVNLYVADDFYIDRGLVTIQRFRRFLQSTGHRVTGRYGEERDWPGDPHQPVDGVGWHDAVAYCKWAGKRLPTEDEWEKAAHDTEGRILDANVTEWTSSPYHESRLSPGEADDKSRKTIRGSLSAFHAKPREGSQVDYQVRKYASAGGGFEGFRCAKDAK</sequence>
<feature type="domain" description="Sulfatase-modifying factor enzyme-like" evidence="1">
    <location>
        <begin position="227"/>
        <end position="335"/>
    </location>
</feature>
<dbReference type="SUPFAM" id="SSF56436">
    <property type="entry name" value="C-type lectin-like"/>
    <property type="match status" value="1"/>
</dbReference>
<keyword evidence="3" id="KW-1185">Reference proteome</keyword>
<dbReference type="KEGG" id="nti:DNFV4_00232"/>
<evidence type="ECO:0000313" key="3">
    <source>
        <dbReference type="Proteomes" id="UP001179121"/>
    </source>
</evidence>
<dbReference type="RefSeq" id="WP_289266837.1">
    <property type="nucleotide sequence ID" value="NZ_OX365700.1"/>
</dbReference>
<evidence type="ECO:0000259" key="1">
    <source>
        <dbReference type="Pfam" id="PF03781"/>
    </source>
</evidence>
<dbReference type="EMBL" id="OX365700">
    <property type="protein sequence ID" value="CAI4029813.1"/>
    <property type="molecule type" value="Genomic_DNA"/>
</dbReference>
<evidence type="ECO:0000313" key="2">
    <source>
        <dbReference type="EMBL" id="CAI4029813.1"/>
    </source>
</evidence>
<dbReference type="Pfam" id="PF13365">
    <property type="entry name" value="Trypsin_2"/>
    <property type="match status" value="1"/>
</dbReference>
<dbReference type="GO" id="GO:0120147">
    <property type="term" value="F:formylglycine-generating oxidase activity"/>
    <property type="evidence" value="ECO:0007669"/>
    <property type="project" value="TreeGrafter"/>
</dbReference>
<proteinExistence type="predicted"/>
<dbReference type="InterPro" id="IPR042095">
    <property type="entry name" value="SUMF_sf"/>
</dbReference>
<dbReference type="Gene3D" id="2.40.10.10">
    <property type="entry name" value="Trypsin-like serine proteases"/>
    <property type="match status" value="2"/>
</dbReference>
<reference evidence="2" key="1">
    <citation type="submission" date="2022-10" db="EMBL/GenBank/DDBJ databases">
        <authorList>
            <person name="Koch H."/>
        </authorList>
    </citation>
    <scope>NUCLEOTIDE SEQUENCE</scope>
    <source>
        <strain evidence="2">DNF</strain>
    </source>
</reference>
<protein>
    <submittedName>
        <fullName evidence="2">FGE-sulfatase domain-containing protein</fullName>
    </submittedName>
</protein>
<name>A0AA86T8J2_9BACT</name>
<gene>
    <name evidence="2" type="ORF">DNFV4_00232</name>
</gene>
<accession>A0AA86T8J2</accession>
<dbReference type="InterPro" id="IPR009003">
    <property type="entry name" value="Peptidase_S1_PA"/>
</dbReference>
<dbReference type="InterPro" id="IPR005532">
    <property type="entry name" value="SUMF_dom"/>
</dbReference>
<organism evidence="2 3">
    <name type="scientific">Nitrospira tepida</name>
    <dbReference type="NCBI Taxonomy" id="2973512"/>
    <lineage>
        <taxon>Bacteria</taxon>
        <taxon>Pseudomonadati</taxon>
        <taxon>Nitrospirota</taxon>
        <taxon>Nitrospiria</taxon>
        <taxon>Nitrospirales</taxon>
        <taxon>Nitrospiraceae</taxon>
        <taxon>Nitrospira</taxon>
    </lineage>
</organism>
<dbReference type="InterPro" id="IPR051043">
    <property type="entry name" value="Sulfatase_Mod_Factor_Kinase"/>
</dbReference>
<dbReference type="Proteomes" id="UP001179121">
    <property type="component" value="Chromosome"/>
</dbReference>